<dbReference type="Pfam" id="PF03795">
    <property type="entry name" value="YCII"/>
    <property type="match status" value="1"/>
</dbReference>
<gene>
    <name evidence="3" type="ORF">ABE541_21525</name>
</gene>
<evidence type="ECO:0000259" key="2">
    <source>
        <dbReference type="Pfam" id="PF03795"/>
    </source>
</evidence>
<evidence type="ECO:0000313" key="3">
    <source>
        <dbReference type="EMBL" id="MEN5379862.1"/>
    </source>
</evidence>
<protein>
    <submittedName>
        <fullName evidence="3">YciI family protein</fullName>
    </submittedName>
</protein>
<dbReference type="RefSeq" id="WP_346582719.1">
    <property type="nucleotide sequence ID" value="NZ_JBDJLH010000009.1"/>
</dbReference>
<proteinExistence type="inferred from homology"/>
<comment type="caution">
    <text evidence="3">The sequence shown here is derived from an EMBL/GenBank/DDBJ whole genome shotgun (WGS) entry which is preliminary data.</text>
</comment>
<comment type="similarity">
    <text evidence="1">Belongs to the YciI family.</text>
</comment>
<name>A0ABV0BYY8_9SPHI</name>
<accession>A0ABV0BYY8</accession>
<dbReference type="Gene3D" id="3.30.70.1060">
    <property type="entry name" value="Dimeric alpha+beta barrel"/>
    <property type="match status" value="1"/>
</dbReference>
<dbReference type="EMBL" id="JBDJNQ010000012">
    <property type="protein sequence ID" value="MEN5379862.1"/>
    <property type="molecule type" value="Genomic_DNA"/>
</dbReference>
<dbReference type="InterPro" id="IPR005545">
    <property type="entry name" value="YCII"/>
</dbReference>
<organism evidence="3 4">
    <name type="scientific">Sphingobacterium kitahiroshimense</name>
    <dbReference type="NCBI Taxonomy" id="470446"/>
    <lineage>
        <taxon>Bacteria</taxon>
        <taxon>Pseudomonadati</taxon>
        <taxon>Bacteroidota</taxon>
        <taxon>Sphingobacteriia</taxon>
        <taxon>Sphingobacteriales</taxon>
        <taxon>Sphingobacteriaceae</taxon>
        <taxon>Sphingobacterium</taxon>
    </lineage>
</organism>
<feature type="domain" description="YCII-related" evidence="2">
    <location>
        <begin position="61"/>
        <end position="129"/>
    </location>
</feature>
<evidence type="ECO:0000313" key="4">
    <source>
        <dbReference type="Proteomes" id="UP001409291"/>
    </source>
</evidence>
<evidence type="ECO:0000256" key="1">
    <source>
        <dbReference type="ARBA" id="ARBA00007689"/>
    </source>
</evidence>
<sequence>MKNILYLGLLILGTLSRSYAQKTNAKYDHLLADSLGADNYGMKYYSFVLLKMGATKITDKDSVNRLFDGHMKNIQRLAKEKKLIVAGPFGKNERDYRGIFILNVKTIKEAESLLATDPAIKAGLLISEITLWYGSAALPLYLEASEKVNKFEF</sequence>
<dbReference type="SUPFAM" id="SSF54909">
    <property type="entry name" value="Dimeric alpha+beta barrel"/>
    <property type="match status" value="1"/>
</dbReference>
<keyword evidence="4" id="KW-1185">Reference proteome</keyword>
<dbReference type="Proteomes" id="UP001409291">
    <property type="component" value="Unassembled WGS sequence"/>
</dbReference>
<reference evidence="3 4" key="1">
    <citation type="submission" date="2024-04" db="EMBL/GenBank/DDBJ databases">
        <title>WGS of bacteria from Torrens River.</title>
        <authorList>
            <person name="Wyrsch E.R."/>
            <person name="Drigo B."/>
        </authorList>
    </citation>
    <scope>NUCLEOTIDE SEQUENCE [LARGE SCALE GENOMIC DNA]</scope>
    <source>
        <strain evidence="3 4">TWI391</strain>
    </source>
</reference>
<dbReference type="InterPro" id="IPR011008">
    <property type="entry name" value="Dimeric_a/b-barrel"/>
</dbReference>